<keyword evidence="9" id="KW-0966">Cell projection</keyword>
<dbReference type="GO" id="GO:0009425">
    <property type="term" value="C:bacterial-type flagellum basal body"/>
    <property type="evidence" value="ECO:0007669"/>
    <property type="project" value="UniProtKB-SubCell"/>
</dbReference>
<accession>A0A5L8W5T6</accession>
<proteinExistence type="inferred from homology"/>
<evidence type="ECO:0000256" key="4">
    <source>
        <dbReference type="RuleBase" id="RU362116"/>
    </source>
</evidence>
<evidence type="ECO:0000313" key="9">
    <source>
        <dbReference type="EMBL" id="EAK0468717.1"/>
    </source>
</evidence>
<keyword evidence="3 4" id="KW-0975">Bacterial flagellum</keyword>
<feature type="domain" description="Flagellar hook protein FlgE/F/G-like D1" evidence="6">
    <location>
        <begin position="89"/>
        <end position="144"/>
    </location>
</feature>
<feature type="domain" description="Flagellar basal-body/hook protein C-terminal" evidence="5">
    <location>
        <begin position="501"/>
        <end position="544"/>
    </location>
</feature>
<dbReference type="PANTHER" id="PTHR30435:SF19">
    <property type="entry name" value="FLAGELLAR BASAL-BODY ROD PROTEIN FLGG"/>
    <property type="match status" value="1"/>
</dbReference>
<dbReference type="InterPro" id="IPR020013">
    <property type="entry name" value="Flagellar_FlgE/F/G"/>
</dbReference>
<gene>
    <name evidence="8" type="ORF">AAH17_02025</name>
    <name evidence="9" type="ORF">AAH24_04980</name>
    <name evidence="7" type="ORF">BVH53_03085</name>
</gene>
<comment type="similarity">
    <text evidence="2 4">Belongs to the flagella basal body rod proteins family.</text>
</comment>
<dbReference type="InterPro" id="IPR010930">
    <property type="entry name" value="Flg_bb/hook_C_dom"/>
</dbReference>
<evidence type="ECO:0000313" key="7">
    <source>
        <dbReference type="EMBL" id="EAI5407687.1"/>
    </source>
</evidence>
<name>A0A5L8W5T6_CAMFE</name>
<keyword evidence="9" id="KW-0282">Flagellum</keyword>
<dbReference type="Pfam" id="PF22692">
    <property type="entry name" value="LlgE_F_G_D1"/>
    <property type="match status" value="1"/>
</dbReference>
<dbReference type="SUPFAM" id="SSF117143">
    <property type="entry name" value="Flagellar hook protein flgE"/>
    <property type="match status" value="1"/>
</dbReference>
<evidence type="ECO:0000313" key="10">
    <source>
        <dbReference type="Proteomes" id="UP000557842"/>
    </source>
</evidence>
<evidence type="ECO:0000313" key="8">
    <source>
        <dbReference type="EMBL" id="EAK0452440.1"/>
    </source>
</evidence>
<dbReference type="EMBL" id="AABQDW010000004">
    <property type="protein sequence ID" value="EAI5407687.1"/>
    <property type="molecule type" value="Genomic_DNA"/>
</dbReference>
<reference evidence="9 10" key="1">
    <citation type="submission" date="2018-05" db="EMBL/GenBank/DDBJ databases">
        <authorList>
            <consortium name="PulseNet: The National Subtyping Network for Foodborne Disease Surveillance"/>
            <person name="Tarr C.L."/>
            <person name="Trees E."/>
            <person name="Katz L.S."/>
            <person name="Carleton-Romer H.A."/>
            <person name="Stroika S."/>
            <person name="Kucerova Z."/>
            <person name="Roache K.F."/>
            <person name="Sabol A.L."/>
            <person name="Besser J."/>
            <person name="Gerner-Smidt P."/>
        </authorList>
    </citation>
    <scope>NUCLEOTIDE SEQUENCE</scope>
    <source>
        <strain evidence="8">2014D-0197</strain>
        <strain evidence="7 10">2016D-0221</strain>
        <strain evidence="9">D4313</strain>
    </source>
</reference>
<evidence type="ECO:0000256" key="2">
    <source>
        <dbReference type="ARBA" id="ARBA00009677"/>
    </source>
</evidence>
<sequence length="546" mass="58364">MMIGYYNGISGIKSGNFGIDVISNDISNINTVGYKSSTAEFKSILYQSLNQTSTSPVTSQIGLGSTSMATSLNFKPGSLQNTDKVFDLAIVGDGFFGLSGINGEQYFTRNGDFSKDVNGDIVNRNGLYLLGTMANLNAIALSPNAEQKLGNLMGNNDKQAFTLQTGTSIELSASTAQTKIHLPDVLFLPATATTDVSFSGNLDSTINTQTININLDNTKITTAINKEGKTISLNGSLTDTPLVQNPNSPNEDVLITIKDANGESITTAAKTDENGNFSLNDFDIRSLNLDGELSIEANVNLKQEVPNTQSFSTDIISPNGNKNILKMEFSKQVPHLDNGTAWNVSATIFSPTNEVISTSNGVLNFNEKGALVSNTLGTLDNDGAELNVNLGTPYDPNTPNSGFDGMRSTGDQNLNLSVNKNGEAEGLLKEYTMNDNGEVVAIFDNGKMASVAKVALYHFQNNQGLSKSSENTYQTTANSGQPIFYQDQNGNVVYGAAIKNSTLEMSNVDLGVSLTDLIIMQKAYDASAKSITTSDQMIQKAINMKK</sequence>
<evidence type="ECO:0000256" key="3">
    <source>
        <dbReference type="ARBA" id="ARBA00023143"/>
    </source>
</evidence>
<dbReference type="Pfam" id="PF06429">
    <property type="entry name" value="Flg_bbr_C"/>
    <property type="match status" value="1"/>
</dbReference>
<evidence type="ECO:0000256" key="1">
    <source>
        <dbReference type="ARBA" id="ARBA00004117"/>
    </source>
</evidence>
<dbReference type="AlphaFoldDB" id="A0A5L8W5T6"/>
<dbReference type="EMBL" id="AACCXM010000003">
    <property type="protein sequence ID" value="EAK0468717.1"/>
    <property type="molecule type" value="Genomic_DNA"/>
</dbReference>
<comment type="subcellular location">
    <subcellularLocation>
        <location evidence="1 4">Bacterial flagellum basal body</location>
    </subcellularLocation>
</comment>
<dbReference type="RefSeq" id="WP_111738131.1">
    <property type="nucleotide sequence ID" value="NZ_AABUZP020000066.1"/>
</dbReference>
<evidence type="ECO:0000259" key="6">
    <source>
        <dbReference type="Pfam" id="PF22692"/>
    </source>
</evidence>
<dbReference type="EMBL" id="AACCXK010000003">
    <property type="protein sequence ID" value="EAK0452440.1"/>
    <property type="molecule type" value="Genomic_DNA"/>
</dbReference>
<dbReference type="Proteomes" id="UP000557842">
    <property type="component" value="Unassembled WGS sequence"/>
</dbReference>
<keyword evidence="9" id="KW-0969">Cilium</keyword>
<dbReference type="PANTHER" id="PTHR30435">
    <property type="entry name" value="FLAGELLAR PROTEIN"/>
    <property type="match status" value="1"/>
</dbReference>
<dbReference type="InterPro" id="IPR037925">
    <property type="entry name" value="FlgE/F/G-like"/>
</dbReference>
<dbReference type="GO" id="GO:0071978">
    <property type="term" value="P:bacterial-type flagellum-dependent swarming motility"/>
    <property type="evidence" value="ECO:0007669"/>
    <property type="project" value="TreeGrafter"/>
</dbReference>
<dbReference type="NCBIfam" id="TIGR03506">
    <property type="entry name" value="FlgEFG_subfam"/>
    <property type="match status" value="2"/>
</dbReference>
<evidence type="ECO:0000259" key="5">
    <source>
        <dbReference type="Pfam" id="PF06429"/>
    </source>
</evidence>
<dbReference type="InterPro" id="IPR053967">
    <property type="entry name" value="LlgE_F_G-like_D1"/>
</dbReference>
<protein>
    <submittedName>
        <fullName evidence="9">Flagellar hook-basal body complex protein</fullName>
    </submittedName>
</protein>
<organism evidence="9">
    <name type="scientific">Campylobacter fetus</name>
    <dbReference type="NCBI Taxonomy" id="196"/>
    <lineage>
        <taxon>Bacteria</taxon>
        <taxon>Pseudomonadati</taxon>
        <taxon>Campylobacterota</taxon>
        <taxon>Epsilonproteobacteria</taxon>
        <taxon>Campylobacterales</taxon>
        <taxon>Campylobacteraceae</taxon>
        <taxon>Campylobacter</taxon>
    </lineage>
</organism>
<comment type="caution">
    <text evidence="9">The sequence shown here is derived from an EMBL/GenBank/DDBJ whole genome shotgun (WGS) entry which is preliminary data.</text>
</comment>